<dbReference type="GO" id="GO:0016758">
    <property type="term" value="F:hexosyltransferase activity"/>
    <property type="evidence" value="ECO:0007669"/>
    <property type="project" value="UniProtKB-ARBA"/>
</dbReference>
<keyword evidence="2" id="KW-0808">Transferase</keyword>
<keyword evidence="3" id="KW-1185">Reference proteome</keyword>
<organism evidence="2 3">
    <name type="scientific">Pedobacter chitinilyticus</name>
    <dbReference type="NCBI Taxonomy" id="2233776"/>
    <lineage>
        <taxon>Bacteria</taxon>
        <taxon>Pseudomonadati</taxon>
        <taxon>Bacteroidota</taxon>
        <taxon>Sphingobacteriia</taxon>
        <taxon>Sphingobacteriales</taxon>
        <taxon>Sphingobacteriaceae</taxon>
        <taxon>Pedobacter</taxon>
    </lineage>
</organism>
<dbReference type="RefSeq" id="WP_113647119.1">
    <property type="nucleotide sequence ID" value="NZ_QMHN01000002.1"/>
</dbReference>
<dbReference type="PANTHER" id="PTHR22916:SF3">
    <property type="entry name" value="UDP-GLCNAC:BETAGAL BETA-1,3-N-ACETYLGLUCOSAMINYLTRANSFERASE-LIKE PROTEIN 1"/>
    <property type="match status" value="1"/>
</dbReference>
<dbReference type="SUPFAM" id="SSF53448">
    <property type="entry name" value="Nucleotide-diphospho-sugar transferases"/>
    <property type="match status" value="1"/>
</dbReference>
<dbReference type="Proteomes" id="UP000284120">
    <property type="component" value="Unassembled WGS sequence"/>
</dbReference>
<dbReference type="PANTHER" id="PTHR22916">
    <property type="entry name" value="GLYCOSYLTRANSFERASE"/>
    <property type="match status" value="1"/>
</dbReference>
<reference evidence="2 3" key="1">
    <citation type="submission" date="2018-06" db="EMBL/GenBank/DDBJ databases">
        <title>Pedobacter endophyticus sp. nov., an endophytic bacterium isolated from a leaf of Triticum aestivum.</title>
        <authorList>
            <person name="Zhang L."/>
        </authorList>
    </citation>
    <scope>NUCLEOTIDE SEQUENCE [LARGE SCALE GENOMIC DNA]</scope>
    <source>
        <strain evidence="2 3">CM134L-2</strain>
    </source>
</reference>
<comment type="caution">
    <text evidence="2">The sequence shown here is derived from an EMBL/GenBank/DDBJ whole genome shotgun (WGS) entry which is preliminary data.</text>
</comment>
<dbReference type="Pfam" id="PF00535">
    <property type="entry name" value="Glycos_transf_2"/>
    <property type="match status" value="1"/>
</dbReference>
<dbReference type="Gene3D" id="3.90.550.10">
    <property type="entry name" value="Spore Coat Polysaccharide Biosynthesis Protein SpsA, Chain A"/>
    <property type="match status" value="1"/>
</dbReference>
<evidence type="ECO:0000313" key="3">
    <source>
        <dbReference type="Proteomes" id="UP000284120"/>
    </source>
</evidence>
<evidence type="ECO:0000313" key="2">
    <source>
        <dbReference type="EMBL" id="RWU08605.1"/>
    </source>
</evidence>
<proteinExistence type="predicted"/>
<dbReference type="InterPro" id="IPR001173">
    <property type="entry name" value="Glyco_trans_2-like"/>
</dbReference>
<dbReference type="InterPro" id="IPR029044">
    <property type="entry name" value="Nucleotide-diphossugar_trans"/>
</dbReference>
<sequence>MINHLVSIIIPLYNAEKYISETIRSILNQTYKNWELIIINDGSSDNSLNEVEKFFDHRIKIFSISNSGASVARNIGLAKANGGLVQFLDADDVLSNDKIEIQVEAIKNNANFIAVCSTAHFSEDACFKHSKPNPYEDAFLTYSTVPSDFLINLWGGNDGKGSMIQPNAWLIHKNLIDKVGGWNEKLTLDDDGEFFARIILGSEKIIKTDGTNFYRKYSNKNNLSGLRSEASLYSLLNSVLLKKKHLLERDNSQPAKFAIQRMLFDVALLSYPKFNHITKIAFKNSVTQNPKDIQLGGRVINFIANHISWKIARHLQIIFR</sequence>
<name>A0A443YX92_9SPHI</name>
<feature type="domain" description="Glycosyltransferase 2-like" evidence="1">
    <location>
        <begin position="7"/>
        <end position="131"/>
    </location>
</feature>
<protein>
    <submittedName>
        <fullName evidence="2">Glycosyltransferase family 2 protein</fullName>
    </submittedName>
</protein>
<evidence type="ECO:0000259" key="1">
    <source>
        <dbReference type="Pfam" id="PF00535"/>
    </source>
</evidence>
<gene>
    <name evidence="2" type="ORF">DPV69_09560</name>
</gene>
<dbReference type="EMBL" id="SAYW01000002">
    <property type="protein sequence ID" value="RWU08605.1"/>
    <property type="molecule type" value="Genomic_DNA"/>
</dbReference>
<dbReference type="OrthoDB" id="597270at2"/>
<dbReference type="CDD" id="cd00761">
    <property type="entry name" value="Glyco_tranf_GTA_type"/>
    <property type="match status" value="1"/>
</dbReference>
<accession>A0A443YX92</accession>
<dbReference type="AlphaFoldDB" id="A0A443YX92"/>